<dbReference type="Pfam" id="PF05175">
    <property type="entry name" value="MTS"/>
    <property type="match status" value="1"/>
</dbReference>
<feature type="transmembrane region" description="Helical" evidence="5">
    <location>
        <begin position="251"/>
        <end position="273"/>
    </location>
</feature>
<dbReference type="Gene3D" id="1.20.1070.10">
    <property type="entry name" value="Rhodopsin 7-helix transmembrane proteins"/>
    <property type="match status" value="1"/>
</dbReference>
<feature type="transmembrane region" description="Helical" evidence="5">
    <location>
        <begin position="214"/>
        <end position="239"/>
    </location>
</feature>
<keyword evidence="5" id="KW-1133">Transmembrane helix</keyword>
<dbReference type="CDD" id="cd02440">
    <property type="entry name" value="AdoMet_MTases"/>
    <property type="match status" value="1"/>
</dbReference>
<dbReference type="InterPro" id="IPR052190">
    <property type="entry name" value="Euk-Arch_PrmC-MTase"/>
</dbReference>
<comment type="similarity">
    <text evidence="1">Belongs to the eukaryotic/archaeal PrmC-related family.</text>
</comment>
<accession>A0ABN8MGP6</accession>
<feature type="transmembrane region" description="Helical" evidence="5">
    <location>
        <begin position="293"/>
        <end position="314"/>
    </location>
</feature>
<dbReference type="InterPro" id="IPR029063">
    <property type="entry name" value="SAM-dependent_MTases_sf"/>
</dbReference>
<dbReference type="InterPro" id="IPR007848">
    <property type="entry name" value="Small_mtfrase_dom"/>
</dbReference>
<keyword evidence="5" id="KW-0812">Transmembrane</keyword>
<organism evidence="7 8">
    <name type="scientific">Porites evermanni</name>
    <dbReference type="NCBI Taxonomy" id="104178"/>
    <lineage>
        <taxon>Eukaryota</taxon>
        <taxon>Metazoa</taxon>
        <taxon>Cnidaria</taxon>
        <taxon>Anthozoa</taxon>
        <taxon>Hexacorallia</taxon>
        <taxon>Scleractinia</taxon>
        <taxon>Fungiina</taxon>
        <taxon>Poritidae</taxon>
        <taxon>Porites</taxon>
    </lineage>
</organism>
<dbReference type="Proteomes" id="UP001159427">
    <property type="component" value="Unassembled WGS sequence"/>
</dbReference>
<evidence type="ECO:0000256" key="2">
    <source>
        <dbReference type="ARBA" id="ARBA00022603"/>
    </source>
</evidence>
<keyword evidence="4" id="KW-0949">S-adenosyl-L-methionine</keyword>
<evidence type="ECO:0000259" key="6">
    <source>
        <dbReference type="Pfam" id="PF05175"/>
    </source>
</evidence>
<dbReference type="PROSITE" id="PS00092">
    <property type="entry name" value="N6_MTASE"/>
    <property type="match status" value="1"/>
</dbReference>
<gene>
    <name evidence="7" type="ORF">PEVE_00031170</name>
</gene>
<sequence>HTTLFCSNYRPLLCVEIGCGSGALITFLASILGPLSYYIATDINPIAAQCTLQTAKENSVNICSVVTDLVECLVPQILGKVDVLIFNPPYVVTPSEEVGSHGIEASWAGGKDGREVIDRLLPLVSTLLSNFGCFYLVTVAENKPVEIIKLLKSYGLHGEVSLTRKAGRERLSILKFTKQTGGTKNMARTARRQSAVLEGTCSRIMGSLQSRVCILGAALVVLFSVTAVLLNGLLLILQWKDPTKSLRSTAMLYFVFLSAFHVLYGACAGTAAAESYITCALGGSDSPHLERNFSRICLTFFIRAENFLILAFAVERLASIAFPVLNRRESDKTKNTLLCLVCISLFSLSFSVFDIFEGKFWVRRLDVHLNSIIPLIVSVVLTFILWRSLRKLRLPSTDKEDNNGISSERTEENLALARSLKEQMPLARAFIFIASLYSISVITYFVISLIEVYCSECWRREWFFAALRFSIAMHFMHLSVSPLVCFVFLPNLRARFRIMFCGKRGEEQIEMENLHHNNKKLGTVPVIYL</sequence>
<proteinExistence type="inferred from homology"/>
<feature type="transmembrane region" description="Helical" evidence="5">
    <location>
        <begin position="426"/>
        <end position="450"/>
    </location>
</feature>
<keyword evidence="8" id="KW-1185">Reference proteome</keyword>
<evidence type="ECO:0000256" key="4">
    <source>
        <dbReference type="ARBA" id="ARBA00022691"/>
    </source>
</evidence>
<dbReference type="SUPFAM" id="SSF81321">
    <property type="entry name" value="Family A G protein-coupled receptor-like"/>
    <property type="match status" value="1"/>
</dbReference>
<protein>
    <recommendedName>
        <fullName evidence="6">Methyltransferase small domain-containing protein</fullName>
    </recommendedName>
</protein>
<evidence type="ECO:0000313" key="8">
    <source>
        <dbReference type="Proteomes" id="UP001159427"/>
    </source>
</evidence>
<evidence type="ECO:0000256" key="5">
    <source>
        <dbReference type="SAM" id="Phobius"/>
    </source>
</evidence>
<evidence type="ECO:0000256" key="3">
    <source>
        <dbReference type="ARBA" id="ARBA00022679"/>
    </source>
</evidence>
<keyword evidence="5" id="KW-0472">Membrane</keyword>
<dbReference type="SUPFAM" id="SSF53335">
    <property type="entry name" value="S-adenosyl-L-methionine-dependent methyltransferases"/>
    <property type="match status" value="1"/>
</dbReference>
<feature type="transmembrane region" description="Helical" evidence="5">
    <location>
        <begin position="335"/>
        <end position="356"/>
    </location>
</feature>
<keyword evidence="3" id="KW-0808">Transferase</keyword>
<name>A0ABN8MGP6_9CNID</name>
<dbReference type="PANTHER" id="PTHR45875:SF1">
    <property type="entry name" value="METHYLTRANSFERASE N6AMT1"/>
    <property type="match status" value="1"/>
</dbReference>
<feature type="transmembrane region" description="Helical" evidence="5">
    <location>
        <begin position="462"/>
        <end position="489"/>
    </location>
</feature>
<feature type="transmembrane region" description="Helical" evidence="5">
    <location>
        <begin position="368"/>
        <end position="386"/>
    </location>
</feature>
<evidence type="ECO:0000256" key="1">
    <source>
        <dbReference type="ARBA" id="ARBA00006149"/>
    </source>
</evidence>
<evidence type="ECO:0000313" key="7">
    <source>
        <dbReference type="EMBL" id="CAH3027272.1"/>
    </source>
</evidence>
<keyword evidence="2" id="KW-0489">Methyltransferase</keyword>
<dbReference type="Gene3D" id="3.40.50.150">
    <property type="entry name" value="Vaccinia Virus protein VP39"/>
    <property type="match status" value="1"/>
</dbReference>
<feature type="non-terminal residue" evidence="7">
    <location>
        <position position="1"/>
    </location>
</feature>
<dbReference type="EMBL" id="CALNXI010000444">
    <property type="protein sequence ID" value="CAH3027272.1"/>
    <property type="molecule type" value="Genomic_DNA"/>
</dbReference>
<dbReference type="InterPro" id="IPR002052">
    <property type="entry name" value="DNA_methylase_N6_adenine_CS"/>
</dbReference>
<feature type="domain" description="Methyltransferase small" evidence="6">
    <location>
        <begin position="15"/>
        <end position="92"/>
    </location>
</feature>
<comment type="caution">
    <text evidence="7">The sequence shown here is derived from an EMBL/GenBank/DDBJ whole genome shotgun (WGS) entry which is preliminary data.</text>
</comment>
<dbReference type="PANTHER" id="PTHR45875">
    <property type="entry name" value="METHYLTRANSFERASE N6AMT1"/>
    <property type="match status" value="1"/>
</dbReference>
<reference evidence="7 8" key="1">
    <citation type="submission" date="2022-05" db="EMBL/GenBank/DDBJ databases">
        <authorList>
            <consortium name="Genoscope - CEA"/>
            <person name="William W."/>
        </authorList>
    </citation>
    <scope>NUCLEOTIDE SEQUENCE [LARGE SCALE GENOMIC DNA]</scope>
</reference>